<evidence type="ECO:0000313" key="2">
    <source>
        <dbReference type="Proteomes" id="UP000053097"/>
    </source>
</evidence>
<protein>
    <recommendedName>
        <fullName evidence="3">Transposase domain-containing protein</fullName>
    </recommendedName>
</protein>
<gene>
    <name evidence="1" type="ORF">X777_03213</name>
</gene>
<reference evidence="1 2" key="1">
    <citation type="journal article" date="2014" name="Curr. Biol.">
        <title>The genome of the clonal raider ant Cerapachys biroi.</title>
        <authorList>
            <person name="Oxley P.R."/>
            <person name="Ji L."/>
            <person name="Fetter-Pruneda I."/>
            <person name="McKenzie S.K."/>
            <person name="Li C."/>
            <person name="Hu H."/>
            <person name="Zhang G."/>
            <person name="Kronauer D.J."/>
        </authorList>
    </citation>
    <scope>NUCLEOTIDE SEQUENCE [LARGE SCALE GENOMIC DNA]</scope>
</reference>
<dbReference type="Proteomes" id="UP000053097">
    <property type="component" value="Unassembled WGS sequence"/>
</dbReference>
<dbReference type="AlphaFoldDB" id="A0A026WL62"/>
<sequence>MSHDIRSWVLKHNITHTAVNDLLEILRKHKCHELLPKDVRSLMRTSRCVQSDIVYFSQQQKYIHFDLEEGIKISIYKHYVSLRQEVRLNFNINGLPISKSSSEQFWPILAALVNNTSYTEPFPVGIYCGKIKPEDVNIFLQPLISDILRIQDNNGIYINGKLICVKVNAFVCDAPAKAFIAGIKNHTGYFGCAKCTCEGDFVENRMTFPDLKCPLRTDASFKNKTQPEHYRITTILENANIGMVSQLPLDYMHLVCLGVMKRLLQFWVRGKTNIRIKSHLLPSVSDAYINMRKFITKEFARYPRSLFEVDRWKATEFRLFLLYTGPVLLKDVLSKRMYEHFLCLSISIRILCHTRMCITMRQYAQQLLTYFIKHFAELYGSQHIAYNVHNLIHLPNDVALLGPLDSFSAFKFENFLYKLKKKVHTGRNYLEQVTNRLREAAHNVNKNELKTYPIITFNGTQNDIIEKVKFPGFSLSCKEFDNCCILSDGSIMFVEEISYKNHISFSGKSVTKKKPFFITPCISTNLSIILVSKTDMRHISSVNINQICEKHLVIESKCGDLILLPIIHTC</sequence>
<dbReference type="EMBL" id="KK107157">
    <property type="protein sequence ID" value="EZA56775.1"/>
    <property type="molecule type" value="Genomic_DNA"/>
</dbReference>
<dbReference type="PANTHER" id="PTHR33053">
    <property type="entry name" value="PROTEIN, PUTATIVE-RELATED"/>
    <property type="match status" value="1"/>
</dbReference>
<dbReference type="OMA" id="NDCESEC"/>
<proteinExistence type="predicted"/>
<keyword evidence="2" id="KW-1185">Reference proteome</keyword>
<dbReference type="PANTHER" id="PTHR33053:SF24">
    <property type="entry name" value="TRANSPOSASE DOMAIN-CONTAINING PROTEIN"/>
    <property type="match status" value="1"/>
</dbReference>
<evidence type="ECO:0000313" key="1">
    <source>
        <dbReference type="EMBL" id="EZA56775.1"/>
    </source>
</evidence>
<organism evidence="1 2">
    <name type="scientific">Ooceraea biroi</name>
    <name type="common">Clonal raider ant</name>
    <name type="synonym">Cerapachys biroi</name>
    <dbReference type="NCBI Taxonomy" id="2015173"/>
    <lineage>
        <taxon>Eukaryota</taxon>
        <taxon>Metazoa</taxon>
        <taxon>Ecdysozoa</taxon>
        <taxon>Arthropoda</taxon>
        <taxon>Hexapoda</taxon>
        <taxon>Insecta</taxon>
        <taxon>Pterygota</taxon>
        <taxon>Neoptera</taxon>
        <taxon>Endopterygota</taxon>
        <taxon>Hymenoptera</taxon>
        <taxon>Apocrita</taxon>
        <taxon>Aculeata</taxon>
        <taxon>Formicoidea</taxon>
        <taxon>Formicidae</taxon>
        <taxon>Dorylinae</taxon>
        <taxon>Ooceraea</taxon>
    </lineage>
</organism>
<dbReference type="OrthoDB" id="10028922at2759"/>
<evidence type="ECO:0008006" key="3">
    <source>
        <dbReference type="Google" id="ProtNLM"/>
    </source>
</evidence>
<name>A0A026WL62_OOCBI</name>
<accession>A0A026WL62</accession>